<evidence type="ECO:0000313" key="2">
    <source>
        <dbReference type="EMBL" id="MFJ4079741.1"/>
    </source>
</evidence>
<accession>A0ABW8FCH4</accession>
<dbReference type="SMART" id="SM00245">
    <property type="entry name" value="TSPc"/>
    <property type="match status" value="1"/>
</dbReference>
<dbReference type="PANTHER" id="PTHR32060">
    <property type="entry name" value="TAIL-SPECIFIC PROTEASE"/>
    <property type="match status" value="1"/>
</dbReference>
<dbReference type="RefSeq" id="WP_402072171.1">
    <property type="nucleotide sequence ID" value="NZ_JBIVGG010000005.1"/>
</dbReference>
<dbReference type="Proteomes" id="UP001617511">
    <property type="component" value="Unassembled WGS sequence"/>
</dbReference>
<dbReference type="EMBL" id="JBIVGG010000005">
    <property type="protein sequence ID" value="MFJ4079741.1"/>
    <property type="molecule type" value="Genomic_DNA"/>
</dbReference>
<sequence>MSAEARAYLSTALDLMEKRSLMRAEVDWRQVRGEVFSHADGARKPADTYGALRSAVSALHDGHSGFFEPEQVAELKAPVKTFDGLRGRSLEGRFGYVSLPRAQASEQSYDRYVQRGRKAVAEADRSRACGWVVDLRRNSGGNMWPMLAVVARILGDGKVGGFVDAEGRTSVWTIEDGSPHIDGGPAGWRGGEPVSNGDAPVAVLTDRSTASSGEAVAVAFRGRPHTRSFGENTYGVPTSNTSHRLSDGAMLLLTEARFVDRTGRAYDAPIPPDVDVFTELRTVGTSRDRVLEAAKEWLAEQPGCE</sequence>
<keyword evidence="3" id="KW-1185">Reference proteome</keyword>
<comment type="caution">
    <text evidence="2">The sequence shown here is derived from an EMBL/GenBank/DDBJ whole genome shotgun (WGS) entry which is preliminary data.</text>
</comment>
<feature type="domain" description="Tail specific protease" evidence="1">
    <location>
        <begin position="68"/>
        <end position="277"/>
    </location>
</feature>
<dbReference type="CDD" id="cd06567">
    <property type="entry name" value="Peptidase_S41"/>
    <property type="match status" value="1"/>
</dbReference>
<dbReference type="Gene3D" id="3.30.750.44">
    <property type="match status" value="1"/>
</dbReference>
<organism evidence="2 3">
    <name type="scientific">Streptomyces iakyrus</name>
    <dbReference type="NCBI Taxonomy" id="68219"/>
    <lineage>
        <taxon>Bacteria</taxon>
        <taxon>Bacillati</taxon>
        <taxon>Actinomycetota</taxon>
        <taxon>Actinomycetes</taxon>
        <taxon>Kitasatosporales</taxon>
        <taxon>Streptomycetaceae</taxon>
        <taxon>Streptomyces</taxon>
    </lineage>
</organism>
<evidence type="ECO:0000313" key="3">
    <source>
        <dbReference type="Proteomes" id="UP001617511"/>
    </source>
</evidence>
<dbReference type="Pfam" id="PF03572">
    <property type="entry name" value="Peptidase_S41"/>
    <property type="match status" value="1"/>
</dbReference>
<dbReference type="InterPro" id="IPR005151">
    <property type="entry name" value="Tail-specific_protease"/>
</dbReference>
<proteinExistence type="predicted"/>
<dbReference type="SUPFAM" id="SSF52096">
    <property type="entry name" value="ClpP/crotonase"/>
    <property type="match status" value="1"/>
</dbReference>
<gene>
    <name evidence="2" type="ORF">ACIP2Z_12360</name>
</gene>
<protein>
    <submittedName>
        <fullName evidence="2">S41 family peptidase</fullName>
    </submittedName>
</protein>
<dbReference type="PANTHER" id="PTHR32060:SF30">
    <property type="entry name" value="CARBOXY-TERMINAL PROCESSING PROTEASE CTPA"/>
    <property type="match status" value="1"/>
</dbReference>
<dbReference type="Gene3D" id="3.90.226.10">
    <property type="entry name" value="2-enoyl-CoA Hydratase, Chain A, domain 1"/>
    <property type="match status" value="1"/>
</dbReference>
<name>A0ABW8FCH4_9ACTN</name>
<evidence type="ECO:0000259" key="1">
    <source>
        <dbReference type="SMART" id="SM00245"/>
    </source>
</evidence>
<dbReference type="InterPro" id="IPR029045">
    <property type="entry name" value="ClpP/crotonase-like_dom_sf"/>
</dbReference>
<reference evidence="2 3" key="1">
    <citation type="submission" date="2024-10" db="EMBL/GenBank/DDBJ databases">
        <title>The Natural Products Discovery Center: Release of the First 8490 Sequenced Strains for Exploring Actinobacteria Biosynthetic Diversity.</title>
        <authorList>
            <person name="Kalkreuter E."/>
            <person name="Kautsar S.A."/>
            <person name="Yang D."/>
            <person name="Bader C.D."/>
            <person name="Teijaro C.N."/>
            <person name="Fluegel L."/>
            <person name="Davis C.M."/>
            <person name="Simpson J.R."/>
            <person name="Lauterbach L."/>
            <person name="Steele A.D."/>
            <person name="Gui C."/>
            <person name="Meng S."/>
            <person name="Li G."/>
            <person name="Viehrig K."/>
            <person name="Ye F."/>
            <person name="Su P."/>
            <person name="Kiefer A.F."/>
            <person name="Nichols A."/>
            <person name="Cepeda A.J."/>
            <person name="Yan W."/>
            <person name="Fan B."/>
            <person name="Jiang Y."/>
            <person name="Adhikari A."/>
            <person name="Zheng C.-J."/>
            <person name="Schuster L."/>
            <person name="Cowan T.M."/>
            <person name="Smanski M.J."/>
            <person name="Chevrette M.G."/>
            <person name="De Carvalho L.P.S."/>
            <person name="Shen B."/>
        </authorList>
    </citation>
    <scope>NUCLEOTIDE SEQUENCE [LARGE SCALE GENOMIC DNA]</scope>
    <source>
        <strain evidence="2 3">NPDC089932</strain>
    </source>
</reference>